<accession>A0A6B2L4U0</accession>
<dbReference type="InterPro" id="IPR035910">
    <property type="entry name" value="RyR/IP3R_RIH_dom_sf"/>
</dbReference>
<dbReference type="GO" id="GO:0003677">
    <property type="term" value="F:DNA binding"/>
    <property type="evidence" value="ECO:0007669"/>
    <property type="project" value="UniProtKB-UniRule"/>
</dbReference>
<dbReference type="SMART" id="SM00184">
    <property type="entry name" value="RING"/>
    <property type="match status" value="1"/>
</dbReference>
<evidence type="ECO:0000256" key="1">
    <source>
        <dbReference type="PROSITE-ProRule" id="PRU00175"/>
    </source>
</evidence>
<dbReference type="PROSITE" id="PS50118">
    <property type="entry name" value="HMG_BOX_2"/>
    <property type="match status" value="1"/>
</dbReference>
<dbReference type="GO" id="GO:0005634">
    <property type="term" value="C:nucleus"/>
    <property type="evidence" value="ECO:0007669"/>
    <property type="project" value="UniProtKB-UniRule"/>
</dbReference>
<keyword evidence="3" id="KW-0175">Coiled coil</keyword>
<dbReference type="EMBL" id="GIBP01002986">
    <property type="protein sequence ID" value="NDV31955.1"/>
    <property type="molecule type" value="Transcribed_RNA"/>
</dbReference>
<evidence type="ECO:0000256" key="4">
    <source>
        <dbReference type="SAM" id="MobiDB-lite"/>
    </source>
</evidence>
<feature type="coiled-coil region" evidence="3">
    <location>
        <begin position="202"/>
        <end position="260"/>
    </location>
</feature>
<dbReference type="GO" id="GO:0008270">
    <property type="term" value="F:zinc ion binding"/>
    <property type="evidence" value="ECO:0007669"/>
    <property type="project" value="UniProtKB-KW"/>
</dbReference>
<dbReference type="InterPro" id="IPR009071">
    <property type="entry name" value="HMG_box_dom"/>
</dbReference>
<sequence length="364" mass="42092">MGEIWRGMAEEEKSKYFKKAEQAREKWRKDMSEYRKAQEKKKEAEEKEMNQSISSDSSSSDTDPPNPPPKDSPQSDITLFDQTIQIISNLKHYFSTTTITDLKAHNQKLINEQNCLKLILPMLEDEEKKKLEEGAMCKTKLEEILNPSSDLLKAQSILEAGKERLIFLKIARNYQENPDVKEEYKIIQTPSSNRKTLPPPNLETLEKLMTDLKSNLQKIEDNTTIYKQEYSEAKKINEEIKNLTDKRDELSQSIKLKEKELTSSKNHLLLFTNPEKITQDSFTPEETREVETKINTALRKITLEEAKKELGLQITSDILCIVCMERERKVKFSPCNHDVTCNECSNVLNKCPNCRAPITSREAI</sequence>
<keyword evidence="1" id="KW-0863">Zinc-finger</keyword>
<name>A0A6B2L4U0_9EUKA</name>
<feature type="compositionally biased region" description="Low complexity" evidence="4">
    <location>
        <begin position="52"/>
        <end position="63"/>
    </location>
</feature>
<feature type="DNA-binding region" description="HMG box" evidence="2">
    <location>
        <begin position="1"/>
        <end position="35"/>
    </location>
</feature>
<dbReference type="InterPro" id="IPR013083">
    <property type="entry name" value="Znf_RING/FYVE/PHD"/>
</dbReference>
<keyword evidence="2" id="KW-0539">Nucleus</keyword>
<dbReference type="Pfam" id="PF13920">
    <property type="entry name" value="zf-C3HC4_3"/>
    <property type="match status" value="1"/>
</dbReference>
<evidence type="ECO:0000259" key="5">
    <source>
        <dbReference type="PROSITE" id="PS50089"/>
    </source>
</evidence>
<feature type="domain" description="HMG box" evidence="6">
    <location>
        <begin position="1"/>
        <end position="35"/>
    </location>
</feature>
<keyword evidence="1" id="KW-0862">Zinc</keyword>
<dbReference type="Gene3D" id="1.10.30.10">
    <property type="entry name" value="High mobility group box domain"/>
    <property type="match status" value="1"/>
</dbReference>
<feature type="domain" description="RING-type" evidence="5">
    <location>
        <begin position="320"/>
        <end position="355"/>
    </location>
</feature>
<feature type="compositionally biased region" description="Basic and acidic residues" evidence="4">
    <location>
        <begin position="8"/>
        <end position="49"/>
    </location>
</feature>
<dbReference type="PROSITE" id="PS50089">
    <property type="entry name" value="ZF_RING_2"/>
    <property type="match status" value="1"/>
</dbReference>
<evidence type="ECO:0000313" key="7">
    <source>
        <dbReference type="EMBL" id="NDV31955.1"/>
    </source>
</evidence>
<evidence type="ECO:0008006" key="8">
    <source>
        <dbReference type="Google" id="ProtNLM"/>
    </source>
</evidence>
<proteinExistence type="predicted"/>
<dbReference type="SUPFAM" id="SSF47095">
    <property type="entry name" value="HMG-box"/>
    <property type="match status" value="1"/>
</dbReference>
<dbReference type="AlphaFoldDB" id="A0A6B2L4U0"/>
<dbReference type="SUPFAM" id="SSF57850">
    <property type="entry name" value="RING/U-box"/>
    <property type="match status" value="1"/>
</dbReference>
<keyword evidence="2" id="KW-0238">DNA-binding</keyword>
<dbReference type="SUPFAM" id="SSF100909">
    <property type="entry name" value="IP3 receptor type 1 binding core, domain 2"/>
    <property type="match status" value="1"/>
</dbReference>
<reference evidence="7" key="1">
    <citation type="journal article" date="2020" name="J. Eukaryot. Microbiol.">
        <title>De novo Sequencing, Assembly and Annotation of the Transcriptome for the Free-Living Testate Amoeba Arcella intermedia.</title>
        <authorList>
            <person name="Ribeiro G.M."/>
            <person name="Porfirio-Sousa A.L."/>
            <person name="Maurer-Alcala X.X."/>
            <person name="Katz L.A."/>
            <person name="Lahr D.J.G."/>
        </authorList>
    </citation>
    <scope>NUCLEOTIDE SEQUENCE</scope>
</reference>
<evidence type="ECO:0000256" key="2">
    <source>
        <dbReference type="PROSITE-ProRule" id="PRU00267"/>
    </source>
</evidence>
<evidence type="ECO:0000259" key="6">
    <source>
        <dbReference type="PROSITE" id="PS50118"/>
    </source>
</evidence>
<dbReference type="Gene3D" id="3.30.40.10">
    <property type="entry name" value="Zinc/RING finger domain, C3HC4 (zinc finger)"/>
    <property type="match status" value="1"/>
</dbReference>
<evidence type="ECO:0000256" key="3">
    <source>
        <dbReference type="SAM" id="Coils"/>
    </source>
</evidence>
<keyword evidence="1" id="KW-0479">Metal-binding</keyword>
<feature type="region of interest" description="Disordered" evidence="4">
    <location>
        <begin position="1"/>
        <end position="76"/>
    </location>
</feature>
<organism evidence="7">
    <name type="scientific">Arcella intermedia</name>
    <dbReference type="NCBI Taxonomy" id="1963864"/>
    <lineage>
        <taxon>Eukaryota</taxon>
        <taxon>Amoebozoa</taxon>
        <taxon>Tubulinea</taxon>
        <taxon>Elardia</taxon>
        <taxon>Arcellinida</taxon>
        <taxon>Sphaerothecina</taxon>
        <taxon>Arcellidae</taxon>
        <taxon>Arcella</taxon>
    </lineage>
</organism>
<dbReference type="InterPro" id="IPR036910">
    <property type="entry name" value="HMG_box_dom_sf"/>
</dbReference>
<dbReference type="InterPro" id="IPR001841">
    <property type="entry name" value="Znf_RING"/>
</dbReference>
<protein>
    <recommendedName>
        <fullName evidence="8">RING-type domain-containing protein</fullName>
    </recommendedName>
</protein>